<dbReference type="NCBIfam" id="TIGR03897">
    <property type="entry name" value="lanti_2_LanM"/>
    <property type="match status" value="1"/>
</dbReference>
<dbReference type="InterPro" id="IPR025410">
    <property type="entry name" value="Lant_dehyd"/>
</dbReference>
<gene>
    <name evidence="2" type="primary">lanM</name>
    <name evidence="2" type="ORF">OGH68_19740</name>
</gene>
<dbReference type="Pfam" id="PF13575">
    <property type="entry name" value="DUF4135"/>
    <property type="match status" value="1"/>
</dbReference>
<evidence type="ECO:0000259" key="1">
    <source>
        <dbReference type="Pfam" id="PF13575"/>
    </source>
</evidence>
<dbReference type="SMART" id="SM01260">
    <property type="entry name" value="LANC_like"/>
    <property type="match status" value="1"/>
</dbReference>
<dbReference type="RefSeq" id="WP_264245787.1">
    <property type="nucleotide sequence ID" value="NZ_CP107567.1"/>
</dbReference>
<sequence length="928" mass="100050">MTEPGVSIKAFLPFYVHLVPLATVAARLRGPVAEASAPEHTESLLHQVWEELATTVESHSFRTLIGEFHAFRERHGLPMTSDGDQALQRFRGHLEDPKNSRRVLDAYPVLQERLETVLRNSLDAYADLFTAYAQDRTALHRAGLLPTDDDPVVSLFATGADLHNDNRQVVGVRLGGGIKVVFKPRALVSDRFVSDLYTAAEGHLRYSLQECVPASVTVGSHGWQQFVTPRPMTAPDQPARYFYRIGALCALFGSIGASDLHEENLLAGGEHPCVIDTETMIRPNPGVRNDSLPHVLINQLKLSVASTMLVPMANPNSPIDLIMAGVGIDRDQTSKMRRPVVRDGESDGICVQWENVTYRHKNNVPRLGDTALSPIDHFQEILAGYTDALGAVRGDAVSKVLDSYPDMPVRCLIRSTMVYTRFLDAATHPDYLGRATEAERIFRLLGHYPDYLSPEAAAYVGAEERASLNTGNVPYFIARAGSTELGTPRSGFPAVHTASPLDFARSGLALNARRSDLFHHFLMEECFGEVAGDRPGGLSTSSVFARTLDEARPREWWAGIARTIASLGVSYDGPDGPETGWVCGIGPDRSAPTLTPGNFISFHDVGGIVTFLENAARHDPGVRGAHLGADRGFDTLLEAYGDVLLQVPEGVFTGAASLVLTRPDRVDRTWLGRVLDKIDEGAAAGTLETDLANGPAGLLMVLLSRLEAGESPLVGQERLTRLHDLVLGHTGVSRSAHWYDVAHGDLGMRWAAARIGRVLGDAGPANAAADWLAGRLAEDDEPPVTGWCNGAAGLLLTTAEILVSAGRQDLLTGRRLADLTDRATRLPADRPVDLSVCHGSSGVIQSLIAAGRILGEESLLERAADHQERVMTAIRKNGFHTGSVGRTSLLGYMFGWAGIGDTDIMLHAAATGHGAFPVPVALTGPVSD</sequence>
<protein>
    <submittedName>
        <fullName evidence="2">Type 2 lanthipeptide synthetase LanM</fullName>
    </submittedName>
</protein>
<organism evidence="2 3">
    <name type="scientific">Streptomyces peucetius</name>
    <dbReference type="NCBI Taxonomy" id="1950"/>
    <lineage>
        <taxon>Bacteria</taxon>
        <taxon>Bacillati</taxon>
        <taxon>Actinomycetota</taxon>
        <taxon>Actinomycetes</taxon>
        <taxon>Kitasatosporales</taxon>
        <taxon>Streptomycetaceae</taxon>
        <taxon>Streptomyces</taxon>
    </lineage>
</organism>
<feature type="domain" description="Lantibiotic biosynthesis protein dehydration" evidence="1">
    <location>
        <begin position="107"/>
        <end position="478"/>
    </location>
</feature>
<keyword evidence="3" id="KW-1185">Reference proteome</keyword>
<accession>A0ABY6I959</accession>
<dbReference type="EMBL" id="CP107567">
    <property type="protein sequence ID" value="UYQ63473.1"/>
    <property type="molecule type" value="Genomic_DNA"/>
</dbReference>
<evidence type="ECO:0000313" key="3">
    <source>
        <dbReference type="Proteomes" id="UP001163878"/>
    </source>
</evidence>
<dbReference type="Gene3D" id="1.50.10.10">
    <property type="match status" value="1"/>
</dbReference>
<dbReference type="InterPro" id="IPR007822">
    <property type="entry name" value="LANC-like"/>
</dbReference>
<dbReference type="Pfam" id="PF05147">
    <property type="entry name" value="LANC_like"/>
    <property type="match status" value="1"/>
</dbReference>
<name>A0ABY6I959_STRPE</name>
<dbReference type="SUPFAM" id="SSF158745">
    <property type="entry name" value="LanC-like"/>
    <property type="match status" value="1"/>
</dbReference>
<dbReference type="InterPro" id="IPR012341">
    <property type="entry name" value="6hp_glycosidase-like_sf"/>
</dbReference>
<proteinExistence type="predicted"/>
<reference evidence="2" key="1">
    <citation type="submission" date="2022-10" db="EMBL/GenBank/DDBJ databases">
        <title>Cytochrome P450 Catalyzes Benzene Ring Formation in the Biosynthesis of Trialkyl-Substituted Aromatic Polyketides.</title>
        <authorList>
            <person name="Zhao E."/>
            <person name="Ge H."/>
        </authorList>
    </citation>
    <scope>NUCLEOTIDE SEQUENCE</scope>
    <source>
        <strain evidence="2">NA0869</strain>
    </source>
</reference>
<dbReference type="InterPro" id="IPR017146">
    <property type="entry name" value="Lanti_2_LanM"/>
</dbReference>
<evidence type="ECO:0000313" key="2">
    <source>
        <dbReference type="EMBL" id="UYQ63473.1"/>
    </source>
</evidence>
<dbReference type="Proteomes" id="UP001163878">
    <property type="component" value="Chromosome"/>
</dbReference>